<name>A0A2T6BSL8_9RHOB</name>
<sequence>AFDDWPEHLFQVWEVYDDSITGYSITGPLEGVYGEPAFDLILRVHSRADG</sequence>
<organism evidence="1 2">
    <name type="scientific">Sulfitobacter mediterraneus</name>
    <dbReference type="NCBI Taxonomy" id="83219"/>
    <lineage>
        <taxon>Bacteria</taxon>
        <taxon>Pseudomonadati</taxon>
        <taxon>Pseudomonadota</taxon>
        <taxon>Alphaproteobacteria</taxon>
        <taxon>Rhodobacterales</taxon>
        <taxon>Roseobacteraceae</taxon>
        <taxon>Sulfitobacter</taxon>
    </lineage>
</organism>
<dbReference type="EMBL" id="QBKU01000034">
    <property type="protein sequence ID" value="PTX59054.1"/>
    <property type="molecule type" value="Genomic_DNA"/>
</dbReference>
<evidence type="ECO:0000313" key="1">
    <source>
        <dbReference type="EMBL" id="PTX59054.1"/>
    </source>
</evidence>
<proteinExistence type="predicted"/>
<evidence type="ECO:0000313" key="2">
    <source>
        <dbReference type="Proteomes" id="UP000244092"/>
    </source>
</evidence>
<protein>
    <submittedName>
        <fullName evidence="1">Uncharacterized protein</fullName>
    </submittedName>
</protein>
<dbReference type="Proteomes" id="UP000244092">
    <property type="component" value="Unassembled WGS sequence"/>
</dbReference>
<gene>
    <name evidence="1" type="ORF">C8N31_1341</name>
</gene>
<dbReference type="AlphaFoldDB" id="A0A2T6BSL8"/>
<comment type="caution">
    <text evidence="1">The sequence shown here is derived from an EMBL/GenBank/DDBJ whole genome shotgun (WGS) entry which is preliminary data.</text>
</comment>
<feature type="non-terminal residue" evidence="1">
    <location>
        <position position="1"/>
    </location>
</feature>
<reference evidence="1 2" key="1">
    <citation type="submission" date="2018-04" db="EMBL/GenBank/DDBJ databases">
        <title>Genomic Encyclopedia of Archaeal and Bacterial Type Strains, Phase II (KMG-II): from individual species to whole genera.</title>
        <authorList>
            <person name="Goeker M."/>
        </authorList>
    </citation>
    <scope>NUCLEOTIDE SEQUENCE [LARGE SCALE GENOMIC DNA]</scope>
    <source>
        <strain evidence="1 2">DSM 12244</strain>
    </source>
</reference>
<accession>A0A2T6BSL8</accession>